<evidence type="ECO:0000256" key="1">
    <source>
        <dbReference type="SAM" id="Coils"/>
    </source>
</evidence>
<proteinExistence type="predicted"/>
<feature type="coiled-coil region" evidence="1">
    <location>
        <begin position="163"/>
        <end position="204"/>
    </location>
</feature>
<dbReference type="EMBL" id="AP027370">
    <property type="protein sequence ID" value="BDY13784.1"/>
    <property type="molecule type" value="Genomic_DNA"/>
</dbReference>
<gene>
    <name evidence="2" type="ORF">HCR_20960</name>
</gene>
<dbReference type="Proteomes" id="UP001321445">
    <property type="component" value="Chromosome"/>
</dbReference>
<organism evidence="2 3">
    <name type="scientific">Hydrogenimonas cancrithermarum</name>
    <dbReference type="NCBI Taxonomy" id="2993563"/>
    <lineage>
        <taxon>Bacteria</taxon>
        <taxon>Pseudomonadati</taxon>
        <taxon>Campylobacterota</taxon>
        <taxon>Epsilonproteobacteria</taxon>
        <taxon>Campylobacterales</taxon>
        <taxon>Hydrogenimonadaceae</taxon>
        <taxon>Hydrogenimonas</taxon>
    </lineage>
</organism>
<evidence type="ECO:0000313" key="2">
    <source>
        <dbReference type="EMBL" id="BDY13784.1"/>
    </source>
</evidence>
<keyword evidence="1" id="KW-0175">Coiled coil</keyword>
<evidence type="ECO:0000313" key="3">
    <source>
        <dbReference type="Proteomes" id="UP001321445"/>
    </source>
</evidence>
<protein>
    <submittedName>
        <fullName evidence="2">Uncharacterized protein</fullName>
    </submittedName>
</protein>
<accession>A0ABM8FN33</accession>
<keyword evidence="3" id="KW-1185">Reference proteome</keyword>
<reference evidence="2 3" key="1">
    <citation type="submission" date="2023-03" db="EMBL/GenBank/DDBJ databases">
        <title>Description of Hydrogenimonas sp. ISO32.</title>
        <authorList>
            <person name="Mino S."/>
            <person name="Fukazawa S."/>
            <person name="Sawabe T."/>
        </authorList>
    </citation>
    <scope>NUCLEOTIDE SEQUENCE [LARGE SCALE GENOMIC DNA]</scope>
    <source>
        <strain evidence="2 3">ISO32</strain>
    </source>
</reference>
<name>A0ABM8FN33_9BACT</name>
<dbReference type="RefSeq" id="WP_286336727.1">
    <property type="nucleotide sequence ID" value="NZ_AP027370.1"/>
</dbReference>
<sequence length="250" mass="29711">MKLPHEIVEEKAYLEHLYRKLQEKMDSKKGEEDYQNMLIEEMNTKIKTSVTILGKTYRYSMNYQVARILQSVFGVKIEDAPKAHRKWLNENIVKPMKNANFFLDNGVTKAIDTLLFKTIFEELHIKNLIVSNNLYLRSEALEKEAEILAKGLFQIKTAQAQFDKSVEEEKKKLNKHAKQLNEELDFLNKMDENLKADIAKFEKAKKDFKAYQEKHLKRLYDEYLKFYTEKQDQEKIDNLKNYFKNLGIKI</sequence>